<keyword evidence="4" id="KW-0472">Membrane</keyword>
<accession>A0AB34JH86</accession>
<dbReference type="GO" id="GO:0019898">
    <property type="term" value="C:extrinsic component of membrane"/>
    <property type="evidence" value="ECO:0007669"/>
    <property type="project" value="InterPro"/>
</dbReference>
<dbReference type="AlphaFoldDB" id="A0AB34JH86"/>
<evidence type="ECO:0000256" key="2">
    <source>
        <dbReference type="ARBA" id="ARBA00010827"/>
    </source>
</evidence>
<evidence type="ECO:0000256" key="4">
    <source>
        <dbReference type="ARBA" id="ARBA00023136"/>
    </source>
</evidence>
<dbReference type="GO" id="GO:0042549">
    <property type="term" value="P:photosystem II stabilization"/>
    <property type="evidence" value="ECO:0007669"/>
    <property type="project" value="InterPro"/>
</dbReference>
<comment type="caution">
    <text evidence="8">The sequence shown here is derived from an EMBL/GenBank/DDBJ whole genome shotgun (WGS) entry which is preliminary data.</text>
</comment>
<evidence type="ECO:0000313" key="7">
    <source>
        <dbReference type="EMBL" id="KAL1520300.1"/>
    </source>
</evidence>
<organism evidence="8 9">
    <name type="scientific">Prymnesium parvum</name>
    <name type="common">Toxic golden alga</name>
    <dbReference type="NCBI Taxonomy" id="97485"/>
    <lineage>
        <taxon>Eukaryota</taxon>
        <taxon>Haptista</taxon>
        <taxon>Haptophyta</taxon>
        <taxon>Prymnesiophyceae</taxon>
        <taxon>Prymnesiales</taxon>
        <taxon>Prymnesiaceae</taxon>
        <taxon>Prymnesium</taxon>
    </lineage>
</organism>
<dbReference type="EMBL" id="JBGBPQ010000008">
    <property type="protein sequence ID" value="KAL1520303.1"/>
    <property type="molecule type" value="Genomic_DNA"/>
</dbReference>
<dbReference type="Gene3D" id="1.10.150.320">
    <property type="entry name" value="Photosystem II 12 kDa extrinsic protein"/>
    <property type="match status" value="1"/>
</dbReference>
<comment type="subcellular location">
    <subcellularLocation>
        <location evidence="1">Membrane</location>
        <topology evidence="1">Peripheral membrane protein</topology>
    </subcellularLocation>
</comment>
<dbReference type="GO" id="GO:0009523">
    <property type="term" value="C:photosystem II"/>
    <property type="evidence" value="ECO:0007669"/>
    <property type="project" value="InterPro"/>
</dbReference>
<reference evidence="8 9" key="1">
    <citation type="journal article" date="2024" name="Science">
        <title>Giant polyketide synthase enzymes in the biosynthesis of giant marine polyether toxins.</title>
        <authorList>
            <person name="Fallon T.R."/>
            <person name="Shende V.V."/>
            <person name="Wierzbicki I.H."/>
            <person name="Pendleton A.L."/>
            <person name="Watervoot N.F."/>
            <person name="Auber R.P."/>
            <person name="Gonzalez D.J."/>
            <person name="Wisecaver J.H."/>
            <person name="Moore B.S."/>
        </authorList>
    </citation>
    <scope>NUCLEOTIDE SEQUENCE [LARGE SCALE GENOMIC DNA]</scope>
    <source>
        <strain evidence="8 9">12B1</strain>
    </source>
</reference>
<evidence type="ECO:0000256" key="5">
    <source>
        <dbReference type="ARBA" id="ARBA00043089"/>
    </source>
</evidence>
<evidence type="ECO:0000256" key="1">
    <source>
        <dbReference type="ARBA" id="ARBA00004170"/>
    </source>
</evidence>
<evidence type="ECO:0000256" key="3">
    <source>
        <dbReference type="ARBA" id="ARBA00023078"/>
    </source>
</evidence>
<feature type="signal peptide" evidence="6">
    <location>
        <begin position="1"/>
        <end position="20"/>
    </location>
</feature>
<comment type="similarity">
    <text evidence="2">Belongs to the PsbU family.</text>
</comment>
<keyword evidence="3" id="KW-0793">Thylakoid</keyword>
<evidence type="ECO:0000313" key="9">
    <source>
        <dbReference type="Proteomes" id="UP001515480"/>
    </source>
</evidence>
<dbReference type="SUPFAM" id="SSF81585">
    <property type="entry name" value="PsbU/PolX domain-like"/>
    <property type="match status" value="1"/>
</dbReference>
<keyword evidence="6" id="KW-0732">Signal</keyword>
<dbReference type="EMBL" id="JBGBPQ010000008">
    <property type="protein sequence ID" value="KAL1520300.1"/>
    <property type="molecule type" value="Genomic_DNA"/>
</dbReference>
<dbReference type="InterPro" id="IPR010527">
    <property type="entry name" value="PSII_PsbU"/>
</dbReference>
<dbReference type="GO" id="GO:0015979">
    <property type="term" value="P:photosynthesis"/>
    <property type="evidence" value="ECO:0007669"/>
    <property type="project" value="InterPro"/>
</dbReference>
<keyword evidence="9" id="KW-1185">Reference proteome</keyword>
<dbReference type="Pfam" id="PF06514">
    <property type="entry name" value="PsbU"/>
    <property type="match status" value="1"/>
</dbReference>
<gene>
    <name evidence="7" type="ORF">AB1Y20_021892</name>
    <name evidence="8" type="ORF">AB1Y20_021895</name>
</gene>
<evidence type="ECO:0000313" key="8">
    <source>
        <dbReference type="EMBL" id="KAL1520303.1"/>
    </source>
</evidence>
<name>A0AB34JH86_PRYPA</name>
<protein>
    <recommendedName>
        <fullName evidence="5">Photosystem II 12 kDa extrinsic protein</fullName>
    </recommendedName>
</protein>
<feature type="chain" id="PRO_5044172797" description="Photosystem II 12 kDa extrinsic protein" evidence="6">
    <location>
        <begin position="21"/>
        <end position="164"/>
    </location>
</feature>
<evidence type="ECO:0000256" key="6">
    <source>
        <dbReference type="SAM" id="SignalP"/>
    </source>
</evidence>
<sequence length="164" mass="17643">MRSSLLNLSALAAILGTASSLELPSPQARFTRGAAVRAGVFGAASFVLGGVRAEASWDPKIDFMVGAEKNAIDDYEYVQAQQVQPGKFDLNAALVTDYKVLPGMYPHAAGIIASNGPYKTVDDLFALRAATANDKALFKKYRDELTVLPPGRGFYERINARQST</sequence>
<dbReference type="Proteomes" id="UP001515480">
    <property type="component" value="Unassembled WGS sequence"/>
</dbReference>
<proteinExistence type="inferred from homology"/>